<proteinExistence type="predicted"/>
<accession>A0ACC5WKD4</accession>
<evidence type="ECO:0000313" key="1">
    <source>
        <dbReference type="EMBL" id="MCI4379280.1"/>
    </source>
</evidence>
<dbReference type="Proteomes" id="UP000829447">
    <property type="component" value="Linkage Group LG6"/>
</dbReference>
<dbReference type="EMBL" id="CM040459">
    <property type="protein sequence ID" value="MCI4379280.1"/>
    <property type="molecule type" value="Genomic_DNA"/>
</dbReference>
<comment type="caution">
    <text evidence="1">The sequence shown here is derived from an EMBL/GenBank/DDBJ whole genome shotgun (WGS) entry which is preliminary data.</text>
</comment>
<sequence length="113" mass="12763">MPSMPSETWIHMFDNYVLALTADDMLDKRKCALLIHSVGTEVQRIFCTLPVDTDTYTAVLEAIKKFFFMPKLNVVAERNKGFISMHSEQVDPSVDSLPDKVHSASSLTEVWPS</sequence>
<evidence type="ECO:0000313" key="2">
    <source>
        <dbReference type="Proteomes" id="UP000829447"/>
    </source>
</evidence>
<reference evidence="1 2" key="1">
    <citation type="journal article" date="2022" name="bioRxiv">
        <title>An ancient truncated duplication of the anti-Mullerian hormone receptor type 2 gene is a potential conserved master sex determinant in the Pangasiidae catfish family.</title>
        <authorList>
            <person name="Wen M."/>
            <person name="Pan Q."/>
            <person name="Jouanno E."/>
            <person name="Montfort J."/>
            <person name="Zahm M."/>
            <person name="Cabau C."/>
            <person name="Klopp C."/>
            <person name="Iampietro C."/>
            <person name="Roques C."/>
            <person name="Bouchez O."/>
            <person name="Castinel A."/>
            <person name="Donnadieu C."/>
            <person name="Parrinello H."/>
            <person name="Poncet C."/>
            <person name="Belmonte E."/>
            <person name="Gautier V."/>
            <person name="Avarre J.-C."/>
            <person name="Dugue R."/>
            <person name="Gustiano R."/>
            <person name="Ha T.T.T."/>
            <person name="Campet M."/>
            <person name="Sriphairoj K."/>
            <person name="Ribolli J."/>
            <person name="de Almeida F.L."/>
            <person name="Desvignes T."/>
            <person name="Postlethwait J.H."/>
            <person name="Bucao C.F."/>
            <person name="Robinson-Rechavi M."/>
            <person name="Bobe J."/>
            <person name="Herpin A."/>
            <person name="Guiguen Y."/>
        </authorList>
    </citation>
    <scope>NUCLEOTIDE SEQUENCE [LARGE SCALE GENOMIC DNA]</scope>
    <source>
        <strain evidence="1">YG-Dec2019</strain>
    </source>
</reference>
<organism evidence="1 2">
    <name type="scientific">Pangasianodon gigas</name>
    <name type="common">Mekong giant catfish</name>
    <name type="synonym">Pangasius gigas</name>
    <dbReference type="NCBI Taxonomy" id="30993"/>
    <lineage>
        <taxon>Eukaryota</taxon>
        <taxon>Metazoa</taxon>
        <taxon>Chordata</taxon>
        <taxon>Craniata</taxon>
        <taxon>Vertebrata</taxon>
        <taxon>Euteleostomi</taxon>
        <taxon>Actinopterygii</taxon>
        <taxon>Neopterygii</taxon>
        <taxon>Teleostei</taxon>
        <taxon>Ostariophysi</taxon>
        <taxon>Siluriformes</taxon>
        <taxon>Pangasiidae</taxon>
        <taxon>Pangasianodon</taxon>
    </lineage>
</organism>
<name>A0ACC5WKD4_PANGG</name>
<keyword evidence="2" id="KW-1185">Reference proteome</keyword>
<gene>
    <name evidence="1" type="ORF">PGIGA_G00226110</name>
</gene>
<protein>
    <submittedName>
        <fullName evidence="1">Uncharacterized protein</fullName>
    </submittedName>
</protein>